<protein>
    <recommendedName>
        <fullName evidence="4">Tannase/feruloyl esterase family alpha/beta hydrolase</fullName>
    </recommendedName>
</protein>
<accession>A0A2S3W146</accession>
<dbReference type="RefSeq" id="WP_239020084.1">
    <property type="nucleotide sequence ID" value="NZ_NKUE01000023.1"/>
</dbReference>
<organism evidence="2 3">
    <name type="scientific">Novacetimonas maltaceti</name>
    <dbReference type="NCBI Taxonomy" id="1203393"/>
    <lineage>
        <taxon>Bacteria</taxon>
        <taxon>Pseudomonadati</taxon>
        <taxon>Pseudomonadota</taxon>
        <taxon>Alphaproteobacteria</taxon>
        <taxon>Acetobacterales</taxon>
        <taxon>Acetobacteraceae</taxon>
        <taxon>Novacetimonas</taxon>
    </lineage>
</organism>
<evidence type="ECO:0000313" key="2">
    <source>
        <dbReference type="EMBL" id="POF62273.1"/>
    </source>
</evidence>
<sequence length="134" mass="14371">MPHSKPTSTSVRGLPRQTSRLAIGMALAMPLALASVTAAHAADCRDLARRALPDATFTTVETVPAGRWQPPQDQLSRIMSAPGMNLAGHAVQSPTPAFCRVALTLRPSHDSQIRTEVWLPLEGWNGKLEGSKNP</sequence>
<name>A0A2S3W146_9PROT</name>
<feature type="chain" id="PRO_5015522684" description="Tannase/feruloyl esterase family alpha/beta hydrolase" evidence="1">
    <location>
        <begin position="42"/>
        <end position="134"/>
    </location>
</feature>
<feature type="signal peptide" evidence="1">
    <location>
        <begin position="1"/>
        <end position="41"/>
    </location>
</feature>
<evidence type="ECO:0008006" key="4">
    <source>
        <dbReference type="Google" id="ProtNLM"/>
    </source>
</evidence>
<dbReference type="EMBL" id="POTC01000029">
    <property type="protein sequence ID" value="POF62273.1"/>
    <property type="molecule type" value="Genomic_DNA"/>
</dbReference>
<comment type="caution">
    <text evidence="2">The sequence shown here is derived from an EMBL/GenBank/DDBJ whole genome shotgun (WGS) entry which is preliminary data.</text>
</comment>
<keyword evidence="3" id="KW-1185">Reference proteome</keyword>
<dbReference type="Proteomes" id="UP000237344">
    <property type="component" value="Unassembled WGS sequence"/>
</dbReference>
<keyword evidence="1" id="KW-0732">Signal</keyword>
<evidence type="ECO:0000256" key="1">
    <source>
        <dbReference type="SAM" id="SignalP"/>
    </source>
</evidence>
<proteinExistence type="predicted"/>
<dbReference type="AlphaFoldDB" id="A0A2S3W146"/>
<reference evidence="2 3" key="1">
    <citation type="submission" date="2018-01" db="EMBL/GenBank/DDBJ databases">
        <title>Draft Genome Sequence of Komagataeibacter maltaceti LMG 1529, a Vinegar Producing Acetic Acid Bacterium Isolated from Malt Vinegar Brewery Acetifiers.</title>
        <authorList>
            <person name="Zhang Q."/>
            <person name="Hollensteiner J."/>
            <person name="Poehlein A."/>
            <person name="Daniel R."/>
        </authorList>
    </citation>
    <scope>NUCLEOTIDE SEQUENCE [LARGE SCALE GENOMIC DNA]</scope>
    <source>
        <strain evidence="2 3">LMG 1529</strain>
    </source>
</reference>
<gene>
    <name evidence="2" type="ORF">KMAL_21310</name>
</gene>
<evidence type="ECO:0000313" key="3">
    <source>
        <dbReference type="Proteomes" id="UP000237344"/>
    </source>
</evidence>